<dbReference type="VEuPathDB" id="CryptoDB:Vbra_20102"/>
<keyword evidence="3" id="KW-1185">Reference proteome</keyword>
<feature type="region of interest" description="Disordered" evidence="1">
    <location>
        <begin position="160"/>
        <end position="219"/>
    </location>
</feature>
<dbReference type="InterPro" id="IPR018247">
    <property type="entry name" value="EF_Hand_1_Ca_BS"/>
</dbReference>
<dbReference type="AlphaFoldDB" id="A0A0G4EBW3"/>
<name>A0A0G4EBW3_VITBC</name>
<evidence type="ECO:0008006" key="4">
    <source>
        <dbReference type="Google" id="ProtNLM"/>
    </source>
</evidence>
<feature type="compositionally biased region" description="Pro residues" evidence="1">
    <location>
        <begin position="179"/>
        <end position="188"/>
    </location>
</feature>
<protein>
    <recommendedName>
        <fullName evidence="4">EF-hand domain-containing protein</fullName>
    </recommendedName>
</protein>
<dbReference type="EMBL" id="CDMY01000113">
    <property type="protein sequence ID" value="CEL92795.1"/>
    <property type="molecule type" value="Genomic_DNA"/>
</dbReference>
<feature type="compositionally biased region" description="Basic and acidic residues" evidence="1">
    <location>
        <begin position="160"/>
        <end position="169"/>
    </location>
</feature>
<evidence type="ECO:0000256" key="1">
    <source>
        <dbReference type="SAM" id="MobiDB-lite"/>
    </source>
</evidence>
<gene>
    <name evidence="2" type="ORF">Vbra_20102</name>
</gene>
<feature type="compositionally biased region" description="Basic and acidic residues" evidence="1">
    <location>
        <begin position="209"/>
        <end position="219"/>
    </location>
</feature>
<dbReference type="Proteomes" id="UP000041254">
    <property type="component" value="Unassembled WGS sequence"/>
</dbReference>
<reference evidence="2 3" key="1">
    <citation type="submission" date="2014-11" db="EMBL/GenBank/DDBJ databases">
        <authorList>
            <person name="Zhu J."/>
            <person name="Qi W."/>
            <person name="Song R."/>
        </authorList>
    </citation>
    <scope>NUCLEOTIDE SEQUENCE [LARGE SCALE GENOMIC DNA]</scope>
</reference>
<feature type="compositionally biased region" description="Low complexity" evidence="1">
    <location>
        <begin position="16"/>
        <end position="31"/>
    </location>
</feature>
<feature type="region of interest" description="Disordered" evidence="1">
    <location>
        <begin position="1"/>
        <end position="112"/>
    </location>
</feature>
<evidence type="ECO:0000313" key="3">
    <source>
        <dbReference type="Proteomes" id="UP000041254"/>
    </source>
</evidence>
<dbReference type="PROSITE" id="PS00018">
    <property type="entry name" value="EF_HAND_1"/>
    <property type="match status" value="1"/>
</dbReference>
<organism evidence="2 3">
    <name type="scientific">Vitrella brassicaformis (strain CCMP3155)</name>
    <dbReference type="NCBI Taxonomy" id="1169540"/>
    <lineage>
        <taxon>Eukaryota</taxon>
        <taxon>Sar</taxon>
        <taxon>Alveolata</taxon>
        <taxon>Colpodellida</taxon>
        <taxon>Vitrellaceae</taxon>
        <taxon>Vitrella</taxon>
    </lineage>
</organism>
<accession>A0A0G4EBW3</accession>
<proteinExistence type="predicted"/>
<evidence type="ECO:0000313" key="2">
    <source>
        <dbReference type="EMBL" id="CEL92795.1"/>
    </source>
</evidence>
<sequence length="219" mass="23188">MDERNRCSSSGSRLDPALASPPAAEASPPLLFEDGSRLSFNSQHDPVRVTAGGTRHLLHTPQDPHLAQSSPSSPGSPGGVEDRVAQPSGVSMDLAAGGHSQQVVPRPHGLGDDVSALGRCMEQLDIDLDSDGMVDQADLDELCSSLEKLKGQLGTLCKKVDSLRRDRSQKCHPATGGPSTPPPPPPPAAFAEHATQRTPNHARSSPARLHTEEAEYRTH</sequence>
<dbReference type="InParanoid" id="A0A0G4EBW3"/>